<proteinExistence type="predicted"/>
<dbReference type="InterPro" id="IPR010167">
    <property type="entry name" value="NH2A_AcTrfase"/>
</dbReference>
<dbReference type="GO" id="GO:0006526">
    <property type="term" value="P:L-arginine biosynthetic process"/>
    <property type="evidence" value="ECO:0007669"/>
    <property type="project" value="InterPro"/>
</dbReference>
<gene>
    <name evidence="4" type="ORF">PBLR_10919</name>
</gene>
<dbReference type="PANTHER" id="PTHR30602:SF12">
    <property type="entry name" value="AMINO-ACID ACETYLTRANSFERASE NAGS1, CHLOROPLASTIC-RELATED"/>
    <property type="match status" value="1"/>
</dbReference>
<dbReference type="NCBIfam" id="NF005840">
    <property type="entry name" value="PRK07757.1"/>
    <property type="match status" value="1"/>
</dbReference>
<name>A0A383R5T3_PAEAL</name>
<dbReference type="RefSeq" id="WP_044356348.1">
    <property type="nucleotide sequence ID" value="NZ_JAPDMW010000004.1"/>
</dbReference>
<dbReference type="CDD" id="cd04301">
    <property type="entry name" value="NAT_SF"/>
    <property type="match status" value="1"/>
</dbReference>
<evidence type="ECO:0000313" key="5">
    <source>
        <dbReference type="Proteomes" id="UP000304148"/>
    </source>
</evidence>
<reference evidence="5" key="1">
    <citation type="submission" date="2018-08" db="EMBL/GenBank/DDBJ databases">
        <authorList>
            <person name="Chevrot R."/>
        </authorList>
    </citation>
    <scope>NUCLEOTIDE SEQUENCE [LARGE SCALE GENOMIC DNA]</scope>
</reference>
<dbReference type="SUPFAM" id="SSF55729">
    <property type="entry name" value="Acyl-CoA N-acyltransferases (Nat)"/>
    <property type="match status" value="1"/>
</dbReference>
<dbReference type="Proteomes" id="UP000304148">
    <property type="component" value="Chromosome"/>
</dbReference>
<dbReference type="InterPro" id="IPR016181">
    <property type="entry name" value="Acyl_CoA_acyltransferase"/>
</dbReference>
<accession>A0A383R5T3</accession>
<sequence>MVATIRKADENDIESLAELIQFYAQQGIMLPRSREVLAKQIEHFVVAEWEGELIGCGSLCQLGADLVEIRSLGISPDFKGRGIGTMLVDELLIEAKARAIPKVMALTYESKFFQKNGFDIVEKEIFPEKVWTDCIHCSKLHCCDEIAVMKVLD</sequence>
<dbReference type="EMBL" id="LS992241">
    <property type="protein sequence ID" value="SYX82497.1"/>
    <property type="molecule type" value="Genomic_DNA"/>
</dbReference>
<evidence type="ECO:0000256" key="2">
    <source>
        <dbReference type="ARBA" id="ARBA00023315"/>
    </source>
</evidence>
<organism evidence="4 5">
    <name type="scientific">Paenibacillus alvei</name>
    <name type="common">Bacillus alvei</name>
    <dbReference type="NCBI Taxonomy" id="44250"/>
    <lineage>
        <taxon>Bacteria</taxon>
        <taxon>Bacillati</taxon>
        <taxon>Bacillota</taxon>
        <taxon>Bacilli</taxon>
        <taxon>Bacillales</taxon>
        <taxon>Paenibacillaceae</taxon>
        <taxon>Paenibacillus</taxon>
    </lineage>
</organism>
<feature type="domain" description="N-acetyltransferase" evidence="3">
    <location>
        <begin position="3"/>
        <end position="141"/>
    </location>
</feature>
<dbReference type="InterPro" id="IPR000182">
    <property type="entry name" value="GNAT_dom"/>
</dbReference>
<evidence type="ECO:0000313" key="4">
    <source>
        <dbReference type="EMBL" id="SYX82497.1"/>
    </source>
</evidence>
<evidence type="ECO:0000256" key="1">
    <source>
        <dbReference type="ARBA" id="ARBA00022679"/>
    </source>
</evidence>
<evidence type="ECO:0000259" key="3">
    <source>
        <dbReference type="PROSITE" id="PS51186"/>
    </source>
</evidence>
<dbReference type="PROSITE" id="PS51186">
    <property type="entry name" value="GNAT"/>
    <property type="match status" value="1"/>
</dbReference>
<dbReference type="PANTHER" id="PTHR30602">
    <property type="entry name" value="AMINO-ACID ACETYLTRANSFERASE"/>
    <property type="match status" value="1"/>
</dbReference>
<keyword evidence="1 4" id="KW-0808">Transferase</keyword>
<dbReference type="Pfam" id="PF00583">
    <property type="entry name" value="Acetyltransf_1"/>
    <property type="match status" value="1"/>
</dbReference>
<dbReference type="GO" id="GO:0005737">
    <property type="term" value="C:cytoplasm"/>
    <property type="evidence" value="ECO:0007669"/>
    <property type="project" value="InterPro"/>
</dbReference>
<dbReference type="Gene3D" id="3.40.630.30">
    <property type="match status" value="1"/>
</dbReference>
<keyword evidence="2" id="KW-0012">Acyltransferase</keyword>
<dbReference type="AlphaFoldDB" id="A0A383R5T3"/>
<protein>
    <submittedName>
        <fullName evidence="4">GCN5-like N-acetyltransferase</fullName>
    </submittedName>
</protein>
<dbReference type="GO" id="GO:0004042">
    <property type="term" value="F:L-glutamate N-acetyltransferase activity"/>
    <property type="evidence" value="ECO:0007669"/>
    <property type="project" value="InterPro"/>
</dbReference>